<dbReference type="GO" id="GO:0016301">
    <property type="term" value="F:kinase activity"/>
    <property type="evidence" value="ECO:0007669"/>
    <property type="project" value="UniProtKB-KW"/>
</dbReference>
<feature type="domain" description="Carbohydrate kinase PfkB" evidence="4">
    <location>
        <begin position="1"/>
        <end position="309"/>
    </location>
</feature>
<dbReference type="PANTHER" id="PTHR43085:SF54">
    <property type="entry name" value="PUTATIVE-RELATED"/>
    <property type="match status" value="1"/>
</dbReference>
<dbReference type="Pfam" id="PF00294">
    <property type="entry name" value="PfkB"/>
    <property type="match status" value="1"/>
</dbReference>
<evidence type="ECO:0000256" key="3">
    <source>
        <dbReference type="ARBA" id="ARBA00022777"/>
    </source>
</evidence>
<comment type="caution">
    <text evidence="5">The sequence shown here is derived from an EMBL/GenBank/DDBJ whole genome shotgun (WGS) entry which is preliminary data.</text>
</comment>
<dbReference type="AlphaFoldDB" id="A0AAP2RJ78"/>
<dbReference type="EMBL" id="JAJNOR010000005">
    <property type="protein sequence ID" value="MCD2492841.1"/>
    <property type="molecule type" value="Genomic_DNA"/>
</dbReference>
<protein>
    <submittedName>
        <fullName evidence="5">Carbohydrate kinase</fullName>
    </submittedName>
</protein>
<evidence type="ECO:0000313" key="6">
    <source>
        <dbReference type="Proteomes" id="UP001299265"/>
    </source>
</evidence>
<dbReference type="InterPro" id="IPR050306">
    <property type="entry name" value="PfkB_Carbo_kinase"/>
</dbReference>
<evidence type="ECO:0000256" key="1">
    <source>
        <dbReference type="ARBA" id="ARBA00010688"/>
    </source>
</evidence>
<proteinExistence type="inferred from homology"/>
<gene>
    <name evidence="5" type="ORF">LQE92_09385</name>
</gene>
<dbReference type="RefSeq" id="WP_231062723.1">
    <property type="nucleotide sequence ID" value="NZ_JAJNOR010000005.1"/>
</dbReference>
<dbReference type="CDD" id="cd01167">
    <property type="entry name" value="bac_FRK"/>
    <property type="match status" value="1"/>
</dbReference>
<dbReference type="Proteomes" id="UP001299265">
    <property type="component" value="Unassembled WGS sequence"/>
</dbReference>
<keyword evidence="3 5" id="KW-0418">Kinase</keyword>
<organism evidence="5 6">
    <name type="scientific">Lientehia hominis</name>
    <dbReference type="NCBI Taxonomy" id="2897778"/>
    <lineage>
        <taxon>Bacteria</taxon>
        <taxon>Bacillati</taxon>
        <taxon>Bacillota</taxon>
        <taxon>Clostridia</taxon>
        <taxon>Lachnospirales</taxon>
        <taxon>Lachnospiraceae</taxon>
        <taxon>Lientehia</taxon>
    </lineage>
</organism>
<accession>A0AAP2RJ78</accession>
<keyword evidence="2" id="KW-0808">Transferase</keyword>
<evidence type="ECO:0000259" key="4">
    <source>
        <dbReference type="Pfam" id="PF00294"/>
    </source>
</evidence>
<dbReference type="InterPro" id="IPR011611">
    <property type="entry name" value="PfkB_dom"/>
</dbReference>
<sequence length="323" mass="35837">MKRLISIGEALIDFVPHQIGCELKNVKDFKGVVGGAPANVGGAYIKLGGPAAMITQLGEDAFGDRIVDEFMGHGIDVSHVLRTDAANTCLAFVSLKEDGNREFSFYRKPSADMLMSADVVKKEWFEDAYALHFCSLCLGDFPMKEAHRKAISFALECGDMISFDPNIRLPLWKDYDELRRAIREFIPYAHVLKISDEELEFITGCTRVEDAKDALFQGNVQLVIYTKGADGAEAYTKTASAEAPSRTVKAIDTTGAGDAFIGSFLYQLSRDGVTIDTLKDLTKEQMEKYLLFSNRYCEYSVQGNGAIASYAAKEQFEEFLKEK</sequence>
<dbReference type="PANTHER" id="PTHR43085">
    <property type="entry name" value="HEXOKINASE FAMILY MEMBER"/>
    <property type="match status" value="1"/>
</dbReference>
<dbReference type="SUPFAM" id="SSF53613">
    <property type="entry name" value="Ribokinase-like"/>
    <property type="match status" value="1"/>
</dbReference>
<evidence type="ECO:0000256" key="2">
    <source>
        <dbReference type="ARBA" id="ARBA00022679"/>
    </source>
</evidence>
<dbReference type="Gene3D" id="3.40.1190.20">
    <property type="match status" value="1"/>
</dbReference>
<evidence type="ECO:0000313" key="5">
    <source>
        <dbReference type="EMBL" id="MCD2492841.1"/>
    </source>
</evidence>
<reference evidence="5 6" key="1">
    <citation type="submission" date="2021-11" db="EMBL/GenBank/DDBJ databases">
        <title>Lacrimispora sp. nov. NSJ-141 isolated from human feces.</title>
        <authorList>
            <person name="Abdugheni R."/>
        </authorList>
    </citation>
    <scope>NUCLEOTIDE SEQUENCE [LARGE SCALE GENOMIC DNA]</scope>
    <source>
        <strain evidence="5 6">NSJ-141</strain>
    </source>
</reference>
<comment type="similarity">
    <text evidence="1">Belongs to the carbohydrate kinase PfkB family.</text>
</comment>
<name>A0AAP2RJ78_9FIRM</name>
<dbReference type="InterPro" id="IPR029056">
    <property type="entry name" value="Ribokinase-like"/>
</dbReference>
<keyword evidence="6" id="KW-1185">Reference proteome</keyword>